<accession>Q2SQR3</accession>
<dbReference type="GO" id="GO:0016787">
    <property type="term" value="F:hydrolase activity"/>
    <property type="evidence" value="ECO:0007669"/>
    <property type="project" value="UniProtKB-KW"/>
</dbReference>
<dbReference type="InterPro" id="IPR022445">
    <property type="entry name" value="Sortase_proteobact_type"/>
</dbReference>
<dbReference type="NCBIfam" id="TIGR03784">
    <property type="entry name" value="marine_sortase"/>
    <property type="match status" value="1"/>
</dbReference>
<organism evidence="2 3">
    <name type="scientific">Hahella chejuensis (strain KCTC 2396)</name>
    <dbReference type="NCBI Taxonomy" id="349521"/>
    <lineage>
        <taxon>Bacteria</taxon>
        <taxon>Pseudomonadati</taxon>
        <taxon>Pseudomonadota</taxon>
        <taxon>Gammaproteobacteria</taxon>
        <taxon>Oceanospirillales</taxon>
        <taxon>Hahellaceae</taxon>
        <taxon>Hahella</taxon>
    </lineage>
</organism>
<dbReference type="STRING" id="349521.HCH_00090"/>
<dbReference type="InterPro" id="IPR023365">
    <property type="entry name" value="Sortase_dom-sf"/>
</dbReference>
<gene>
    <name evidence="2" type="ordered locus">HCH_00090</name>
</gene>
<evidence type="ECO:0000313" key="2">
    <source>
        <dbReference type="EMBL" id="ABC27011.1"/>
    </source>
</evidence>
<evidence type="ECO:0000313" key="3">
    <source>
        <dbReference type="Proteomes" id="UP000000238"/>
    </source>
</evidence>
<dbReference type="AlphaFoldDB" id="Q2SQR3"/>
<dbReference type="OrthoDB" id="9790661at2"/>
<dbReference type="EMBL" id="CP000155">
    <property type="protein sequence ID" value="ABC27011.1"/>
    <property type="molecule type" value="Genomic_DNA"/>
</dbReference>
<keyword evidence="3" id="KW-1185">Reference proteome</keyword>
<dbReference type="KEGG" id="hch:HCH_00090"/>
<sequence>MTLPKRAAALMFLLVGAVSLGGGGYIQAKAWLAQILLEQAWRDTLAARAFSGEDAVTHKPWPWADTYPVGLMEAPRLAARWVVLEGASGRNLAFGPAHMEASAVVGEPGMAVVSGHRDTHFLALRELREGDVVRWQTPAGHWLEFNVTGAQVVNAEEVMLALPGADSASSAMPPQLVLTTCYPFDGPVGGPLRKLFYLEPSPQTVAL</sequence>
<reference evidence="2 3" key="1">
    <citation type="journal article" date="2005" name="Nucleic Acids Res.">
        <title>Genomic blueprint of Hahella chejuensis, a marine microbe producing an algicidal agent.</title>
        <authorList>
            <person name="Jeong H."/>
            <person name="Yim J.H."/>
            <person name="Lee C."/>
            <person name="Choi S.-H."/>
            <person name="Park Y.K."/>
            <person name="Yoon S.H."/>
            <person name="Hur C.-G."/>
            <person name="Kang H.-Y."/>
            <person name="Kim D."/>
            <person name="Lee H.H."/>
            <person name="Park K.H."/>
            <person name="Park S.-H."/>
            <person name="Park H.-S."/>
            <person name="Lee H.K."/>
            <person name="Oh T.K."/>
            <person name="Kim J.F."/>
        </authorList>
    </citation>
    <scope>NUCLEOTIDE SEQUENCE [LARGE SCALE GENOMIC DNA]</scope>
    <source>
        <strain evidence="2 3">KCTC 2396</strain>
    </source>
</reference>
<dbReference type="HOGENOM" id="CLU_045680_6_0_6"/>
<dbReference type="SUPFAM" id="SSF63817">
    <property type="entry name" value="Sortase"/>
    <property type="match status" value="1"/>
</dbReference>
<dbReference type="Proteomes" id="UP000000238">
    <property type="component" value="Chromosome"/>
</dbReference>
<proteinExistence type="predicted"/>
<dbReference type="Pfam" id="PF04203">
    <property type="entry name" value="Sortase"/>
    <property type="match status" value="1"/>
</dbReference>
<dbReference type="RefSeq" id="WP_011394088.1">
    <property type="nucleotide sequence ID" value="NC_007645.1"/>
</dbReference>
<evidence type="ECO:0000256" key="1">
    <source>
        <dbReference type="ARBA" id="ARBA00022801"/>
    </source>
</evidence>
<dbReference type="CDD" id="cd05828">
    <property type="entry name" value="Sortase_D_1"/>
    <property type="match status" value="1"/>
</dbReference>
<dbReference type="InterPro" id="IPR005754">
    <property type="entry name" value="Sortase"/>
</dbReference>
<keyword evidence="1" id="KW-0378">Hydrolase</keyword>
<dbReference type="Gene3D" id="2.40.260.10">
    <property type="entry name" value="Sortase"/>
    <property type="match status" value="1"/>
</dbReference>
<protein>
    <submittedName>
        <fullName evidence="2">Sortase (Surface protein transpeptidase)</fullName>
    </submittedName>
</protein>
<name>Q2SQR3_HAHCH</name>
<dbReference type="eggNOG" id="COG3764">
    <property type="taxonomic scope" value="Bacteria"/>
</dbReference>
<dbReference type="InterPro" id="IPR041999">
    <property type="entry name" value="Sortase_D_1"/>
</dbReference>